<evidence type="ECO:0000259" key="1">
    <source>
        <dbReference type="Pfam" id="PF03709"/>
    </source>
</evidence>
<name>A0ABN0D2J5_9LACO</name>
<sequence>MAKLKIATTDDAKQYFTTNRKLVDVHDTDFVDVSAVVIDEDDIDVLESVRKTEFGIPVFIETKNPDAVDAKILSQIYQLIDTNDKYDQNLVNRSIDHAATKYESKILPPFFKELQSYVRDLLVRNI</sequence>
<dbReference type="Gene3D" id="3.40.50.220">
    <property type="match status" value="1"/>
</dbReference>
<keyword evidence="3" id="KW-1185">Reference proteome</keyword>
<dbReference type="InterPro" id="IPR005308">
    <property type="entry name" value="OKR_de-COase_N"/>
</dbReference>
<dbReference type="InterPro" id="IPR011006">
    <property type="entry name" value="CheY-like_superfamily"/>
</dbReference>
<evidence type="ECO:0000313" key="2">
    <source>
        <dbReference type="EMBL" id="EGS35819.1"/>
    </source>
</evidence>
<proteinExistence type="predicted"/>
<comment type="caution">
    <text evidence="2">The sequence shown here is derived from an EMBL/GenBank/DDBJ whole genome shotgun (WGS) entry which is preliminary data.</text>
</comment>
<dbReference type="Pfam" id="PF03709">
    <property type="entry name" value="OKR_DC_1_N"/>
    <property type="match status" value="1"/>
</dbReference>
<dbReference type="InterPro" id="IPR027464">
    <property type="entry name" value="Ornithine_deCO2ase_N"/>
</dbReference>
<dbReference type="EMBL" id="AFTL01000019">
    <property type="protein sequence ID" value="EGS35819.1"/>
    <property type="molecule type" value="Genomic_DNA"/>
</dbReference>
<dbReference type="SUPFAM" id="SSF52172">
    <property type="entry name" value="CheY-like"/>
    <property type="match status" value="1"/>
</dbReference>
<evidence type="ECO:0000313" key="3">
    <source>
        <dbReference type="Proteomes" id="UP000006035"/>
    </source>
</evidence>
<accession>A0ABN0D2J5</accession>
<reference evidence="2 3" key="1">
    <citation type="submission" date="2011-05" db="EMBL/GenBank/DDBJ databases">
        <authorList>
            <person name="Durkin A.S."/>
            <person name="Kim M."/>
            <person name="Radune D."/>
            <person name="Hostetler J."/>
            <person name="Torralba M."/>
            <person name="Gillis M."/>
            <person name="Methe B."/>
            <person name="Sutton G."/>
            <person name="Nelson K.E."/>
        </authorList>
    </citation>
    <scope>NUCLEOTIDE SEQUENCE [LARGE SCALE GENOMIC DNA]</scope>
    <source>
        <strain evidence="2 3">F0423</strain>
    </source>
</reference>
<dbReference type="Proteomes" id="UP000006035">
    <property type="component" value="Unassembled WGS sequence"/>
</dbReference>
<gene>
    <name evidence="2" type="ORF">HMPREF9102_1022</name>
</gene>
<dbReference type="RefSeq" id="WP_003715946.1">
    <property type="nucleotide sequence ID" value="NZ_AFTL01000019.1"/>
</dbReference>
<protein>
    <submittedName>
        <fullName evidence="2">Orn/Lys/Arg decarboxylase, N-terminal domain protein</fullName>
    </submittedName>
</protein>
<organism evidence="2 3">
    <name type="scientific">Limosilactobacillus oris F0423</name>
    <dbReference type="NCBI Taxonomy" id="944562"/>
    <lineage>
        <taxon>Bacteria</taxon>
        <taxon>Bacillati</taxon>
        <taxon>Bacillota</taxon>
        <taxon>Bacilli</taxon>
        <taxon>Lactobacillales</taxon>
        <taxon>Lactobacillaceae</taxon>
        <taxon>Limosilactobacillus</taxon>
    </lineage>
</organism>
<feature type="domain" description="Orn/Lys/Arg decarboxylase N-terminal" evidence="1">
    <location>
        <begin position="4"/>
        <end position="102"/>
    </location>
</feature>